<dbReference type="SMART" id="SM00257">
    <property type="entry name" value="LysM"/>
    <property type="match status" value="1"/>
</dbReference>
<dbReference type="EMBL" id="AMEQ01000003">
    <property type="protein sequence ID" value="EKY03185.1"/>
    <property type="molecule type" value="Genomic_DNA"/>
</dbReference>
<evidence type="ECO:0000313" key="3">
    <source>
        <dbReference type="EMBL" id="EKY03185.1"/>
    </source>
</evidence>
<dbReference type="CDD" id="cd12797">
    <property type="entry name" value="M23_peptidase"/>
    <property type="match status" value="1"/>
</dbReference>
<dbReference type="PROSITE" id="PS51782">
    <property type="entry name" value="LYSM"/>
    <property type="match status" value="1"/>
</dbReference>
<dbReference type="InterPro" id="IPR050570">
    <property type="entry name" value="Cell_wall_metabolism_enzyme"/>
</dbReference>
<dbReference type="Pfam" id="PF01551">
    <property type="entry name" value="Peptidase_M23"/>
    <property type="match status" value="1"/>
</dbReference>
<comment type="caution">
    <text evidence="3">The sequence shown here is derived from an EMBL/GenBank/DDBJ whole genome shotgun (WGS) entry which is preliminary data.</text>
</comment>
<dbReference type="eggNOG" id="COG0739">
    <property type="taxonomic scope" value="Bacteria"/>
</dbReference>
<protein>
    <submittedName>
        <fullName evidence="3">Peptidase, M23 family</fullName>
    </submittedName>
</protein>
<evidence type="ECO:0000313" key="4">
    <source>
        <dbReference type="Proteomes" id="UP000010408"/>
    </source>
</evidence>
<dbReference type="Gene3D" id="3.10.350.10">
    <property type="entry name" value="LysM domain"/>
    <property type="match status" value="1"/>
</dbReference>
<sequence>MDNVREAFSRLFSDKQADFKHSKAGMTSKKTQLLCASLCLVALSLTSWRTPSEKAQTPKKETRTTAGQQSSQIQSGEHLLLADRLEIKSRLLKEKQRRTADLKASKEKEDLEAPAAEIYGEDSWGSHVNPFAGMAVDIPDRQDIDLQEFVMPIGTRQVTSNYGYRHSFGRMHYGVDLKLSTGDTIRAAFSGKVRIRSYEGRGYGNYIVIRHPNGLETVYGHMSRAIAREGTVVKAGDPIGLGGSTGRSTGPHLHFEARFMGIPLDPTDLFDFVAGVPRFDVFAFVKGAYQTPRSFAVARAVAKPKKSGEANEEQFKTHRIKKGETMSTIARHYGVSVSKLCRTNGISSKQKLSIGRTLRIPS</sequence>
<dbReference type="Gene3D" id="2.70.70.10">
    <property type="entry name" value="Glucose Permease (Domain IIA)"/>
    <property type="match status" value="1"/>
</dbReference>
<dbReference type="Proteomes" id="UP000010408">
    <property type="component" value="Unassembled WGS sequence"/>
</dbReference>
<evidence type="ECO:0000259" key="2">
    <source>
        <dbReference type="PROSITE" id="PS51782"/>
    </source>
</evidence>
<dbReference type="HOGENOM" id="CLU_054747_1_0_10"/>
<dbReference type="GO" id="GO:0004222">
    <property type="term" value="F:metalloendopeptidase activity"/>
    <property type="evidence" value="ECO:0007669"/>
    <property type="project" value="TreeGrafter"/>
</dbReference>
<dbReference type="PANTHER" id="PTHR21666">
    <property type="entry name" value="PEPTIDASE-RELATED"/>
    <property type="match status" value="1"/>
</dbReference>
<dbReference type="InterPro" id="IPR036779">
    <property type="entry name" value="LysM_dom_sf"/>
</dbReference>
<dbReference type="InterPro" id="IPR018392">
    <property type="entry name" value="LysM"/>
</dbReference>
<feature type="region of interest" description="Disordered" evidence="1">
    <location>
        <begin position="50"/>
        <end position="75"/>
    </location>
</feature>
<dbReference type="Pfam" id="PF01476">
    <property type="entry name" value="LysM"/>
    <property type="match status" value="1"/>
</dbReference>
<organism evidence="3 4">
    <name type="scientific">Porphyromonas catoniae F0037</name>
    <dbReference type="NCBI Taxonomy" id="1127696"/>
    <lineage>
        <taxon>Bacteria</taxon>
        <taxon>Pseudomonadati</taxon>
        <taxon>Bacteroidota</taxon>
        <taxon>Bacteroidia</taxon>
        <taxon>Bacteroidales</taxon>
        <taxon>Porphyromonadaceae</taxon>
        <taxon>Porphyromonas</taxon>
    </lineage>
</organism>
<proteinExistence type="predicted"/>
<name>L1NIU3_9PORP</name>
<dbReference type="AlphaFoldDB" id="L1NIU3"/>
<dbReference type="InterPro" id="IPR016047">
    <property type="entry name" value="M23ase_b-sheet_dom"/>
</dbReference>
<dbReference type="PATRIC" id="fig|1127696.3.peg.64"/>
<dbReference type="PANTHER" id="PTHR21666:SF270">
    <property type="entry name" value="MUREIN HYDROLASE ACTIVATOR ENVC"/>
    <property type="match status" value="1"/>
</dbReference>
<dbReference type="STRING" id="1127696.HMPREF9134_00074"/>
<reference evidence="3 4" key="1">
    <citation type="submission" date="2012-05" db="EMBL/GenBank/DDBJ databases">
        <authorList>
            <person name="Weinstock G."/>
            <person name="Sodergren E."/>
            <person name="Lobos E.A."/>
            <person name="Fulton L."/>
            <person name="Fulton R."/>
            <person name="Courtney L."/>
            <person name="Fronick C."/>
            <person name="O'Laughlin M."/>
            <person name="Godfrey J."/>
            <person name="Wilson R.M."/>
            <person name="Miner T."/>
            <person name="Farmer C."/>
            <person name="Delehaunty K."/>
            <person name="Cordes M."/>
            <person name="Minx P."/>
            <person name="Tomlinson C."/>
            <person name="Chen J."/>
            <person name="Wollam A."/>
            <person name="Pepin K.H."/>
            <person name="Bhonagiri V."/>
            <person name="Zhang X."/>
            <person name="Suruliraj S."/>
            <person name="Warren W."/>
            <person name="Mitreva M."/>
            <person name="Mardis E.R."/>
            <person name="Wilson R.K."/>
        </authorList>
    </citation>
    <scope>NUCLEOTIDE SEQUENCE [LARGE SCALE GENOMIC DNA]</scope>
    <source>
        <strain evidence="3 4">F0037</strain>
    </source>
</reference>
<dbReference type="SUPFAM" id="SSF51261">
    <property type="entry name" value="Duplicated hybrid motif"/>
    <property type="match status" value="1"/>
</dbReference>
<gene>
    <name evidence="3" type="ORF">HMPREF9134_00074</name>
</gene>
<dbReference type="InterPro" id="IPR011055">
    <property type="entry name" value="Dup_hybrid_motif"/>
</dbReference>
<feature type="compositionally biased region" description="Polar residues" evidence="1">
    <location>
        <begin position="64"/>
        <end position="75"/>
    </location>
</feature>
<dbReference type="SUPFAM" id="SSF54106">
    <property type="entry name" value="LysM domain"/>
    <property type="match status" value="1"/>
</dbReference>
<accession>L1NIU3</accession>
<evidence type="ECO:0000256" key="1">
    <source>
        <dbReference type="SAM" id="MobiDB-lite"/>
    </source>
</evidence>
<dbReference type="CDD" id="cd00118">
    <property type="entry name" value="LysM"/>
    <property type="match status" value="1"/>
</dbReference>
<feature type="domain" description="LysM" evidence="2">
    <location>
        <begin position="316"/>
        <end position="360"/>
    </location>
</feature>